<reference evidence="2 3" key="1">
    <citation type="submission" date="2017-07" db="EMBL/GenBank/DDBJ databases">
        <title>Draft whole genome sequences of clinical Proprionibacteriaceae strains.</title>
        <authorList>
            <person name="Bernier A.-M."/>
            <person name="Bernard K."/>
            <person name="Domingo M.-C."/>
        </authorList>
    </citation>
    <scope>NUCLEOTIDE SEQUENCE [LARGE SCALE GENOMIC DNA]</scope>
    <source>
        <strain evidence="2 3">NML 150081</strain>
    </source>
</reference>
<dbReference type="EMBL" id="NMVJ01000009">
    <property type="protein sequence ID" value="OYN89553.1"/>
    <property type="molecule type" value="Genomic_DNA"/>
</dbReference>
<keyword evidence="1" id="KW-0472">Membrane</keyword>
<evidence type="ECO:0000313" key="2">
    <source>
        <dbReference type="EMBL" id="OYN89553.1"/>
    </source>
</evidence>
<organism evidence="2 3">
    <name type="scientific">Parenemella sanctibonifatiensis</name>
    <dbReference type="NCBI Taxonomy" id="2016505"/>
    <lineage>
        <taxon>Bacteria</taxon>
        <taxon>Bacillati</taxon>
        <taxon>Actinomycetota</taxon>
        <taxon>Actinomycetes</taxon>
        <taxon>Propionibacteriales</taxon>
        <taxon>Propionibacteriaceae</taxon>
        <taxon>Parenemella</taxon>
    </lineage>
</organism>
<gene>
    <name evidence="2" type="ORF">CGZ91_11780</name>
</gene>
<keyword evidence="3" id="KW-1185">Reference proteome</keyword>
<accession>A0A255EN53</accession>
<protein>
    <submittedName>
        <fullName evidence="2">Uncharacterized protein</fullName>
    </submittedName>
</protein>
<dbReference type="Proteomes" id="UP000216300">
    <property type="component" value="Unassembled WGS sequence"/>
</dbReference>
<sequence>MRTSQETVSGSFSDLAGEIDPRTWSKFTLSARRGYDDEVIKIVFLRRPESYTDAGVELTVDSPDPGFAATSMSRLSELIDLGKPRWSFVHRGAWPWIILAITLVILAALAKAILGKVGLPWSLVWSTVYWAIIGILGLALAPVARDLLARFLPPAEIRHNEAQQASGSRFILALLSLWVIPAVVTLVLSVII</sequence>
<keyword evidence="1" id="KW-0812">Transmembrane</keyword>
<dbReference type="AlphaFoldDB" id="A0A255EN53"/>
<feature type="transmembrane region" description="Helical" evidence="1">
    <location>
        <begin position="93"/>
        <end position="115"/>
    </location>
</feature>
<proteinExistence type="predicted"/>
<evidence type="ECO:0000256" key="1">
    <source>
        <dbReference type="SAM" id="Phobius"/>
    </source>
</evidence>
<name>A0A255EN53_9ACTN</name>
<feature type="transmembrane region" description="Helical" evidence="1">
    <location>
        <begin position="127"/>
        <end position="149"/>
    </location>
</feature>
<feature type="transmembrane region" description="Helical" evidence="1">
    <location>
        <begin position="170"/>
        <end position="191"/>
    </location>
</feature>
<comment type="caution">
    <text evidence="2">The sequence shown here is derived from an EMBL/GenBank/DDBJ whole genome shotgun (WGS) entry which is preliminary data.</text>
</comment>
<evidence type="ECO:0000313" key="3">
    <source>
        <dbReference type="Proteomes" id="UP000216300"/>
    </source>
</evidence>
<keyword evidence="1" id="KW-1133">Transmembrane helix</keyword>